<keyword evidence="3" id="KW-0732">Signal</keyword>
<keyword evidence="2" id="KW-0472">Membrane</keyword>
<proteinExistence type="predicted"/>
<dbReference type="EMBL" id="VCAU01000011">
    <property type="protein sequence ID" value="KAF9892701.1"/>
    <property type="molecule type" value="Genomic_DNA"/>
</dbReference>
<dbReference type="InterPro" id="IPR052953">
    <property type="entry name" value="Ser-rich/MCO-related"/>
</dbReference>
<evidence type="ECO:0000256" key="1">
    <source>
        <dbReference type="SAM" id="MobiDB-lite"/>
    </source>
</evidence>
<gene>
    <name evidence="4" type="ORF">FE257_001103</name>
</gene>
<dbReference type="InterPro" id="IPR008972">
    <property type="entry name" value="Cupredoxin"/>
</dbReference>
<protein>
    <recommendedName>
        <fullName evidence="6">Extracellular serine-rich protein</fullName>
    </recommendedName>
</protein>
<feature type="compositionally biased region" description="Low complexity" evidence="1">
    <location>
        <begin position="197"/>
        <end position="217"/>
    </location>
</feature>
<keyword evidence="5" id="KW-1185">Reference proteome</keyword>
<evidence type="ECO:0000313" key="4">
    <source>
        <dbReference type="EMBL" id="KAF9892701.1"/>
    </source>
</evidence>
<feature type="signal peptide" evidence="3">
    <location>
        <begin position="1"/>
        <end position="18"/>
    </location>
</feature>
<organism evidence="4 5">
    <name type="scientific">Aspergillus nanangensis</name>
    <dbReference type="NCBI Taxonomy" id="2582783"/>
    <lineage>
        <taxon>Eukaryota</taxon>
        <taxon>Fungi</taxon>
        <taxon>Dikarya</taxon>
        <taxon>Ascomycota</taxon>
        <taxon>Pezizomycotina</taxon>
        <taxon>Eurotiomycetes</taxon>
        <taxon>Eurotiomycetidae</taxon>
        <taxon>Eurotiales</taxon>
        <taxon>Aspergillaceae</taxon>
        <taxon>Aspergillus</taxon>
        <taxon>Aspergillus subgen. Circumdati</taxon>
    </lineage>
</organism>
<dbReference type="Gene3D" id="2.60.40.420">
    <property type="entry name" value="Cupredoxins - blue copper proteins"/>
    <property type="match status" value="1"/>
</dbReference>
<reference evidence="4" key="2">
    <citation type="submission" date="2020-02" db="EMBL/GenBank/DDBJ databases">
        <authorList>
            <person name="Gilchrist C.L.M."/>
            <person name="Chooi Y.-H."/>
        </authorList>
    </citation>
    <scope>NUCLEOTIDE SEQUENCE</scope>
    <source>
        <strain evidence="4">MST-FP2251</strain>
    </source>
</reference>
<dbReference type="AlphaFoldDB" id="A0AAD4CUB5"/>
<accession>A0AAD4CUB5</accession>
<dbReference type="Proteomes" id="UP001194746">
    <property type="component" value="Unassembled WGS sequence"/>
</dbReference>
<evidence type="ECO:0000313" key="5">
    <source>
        <dbReference type="Proteomes" id="UP001194746"/>
    </source>
</evidence>
<feature type="transmembrane region" description="Helical" evidence="2">
    <location>
        <begin position="225"/>
        <end position="247"/>
    </location>
</feature>
<dbReference type="PANTHER" id="PTHR34883:SF8">
    <property type="entry name" value="EXTRACELLULAR SERINE-RICH PROTEIN (AFU_ORTHOLOGUE AFUA_6G00670)"/>
    <property type="match status" value="1"/>
</dbReference>
<evidence type="ECO:0000256" key="3">
    <source>
        <dbReference type="SAM" id="SignalP"/>
    </source>
</evidence>
<dbReference type="CDD" id="cd00920">
    <property type="entry name" value="Cupredoxin"/>
    <property type="match status" value="1"/>
</dbReference>
<feature type="region of interest" description="Disordered" evidence="1">
    <location>
        <begin position="192"/>
        <end position="219"/>
    </location>
</feature>
<evidence type="ECO:0000256" key="2">
    <source>
        <dbReference type="SAM" id="Phobius"/>
    </source>
</evidence>
<feature type="compositionally biased region" description="Polar residues" evidence="1">
    <location>
        <begin position="284"/>
        <end position="295"/>
    </location>
</feature>
<dbReference type="SUPFAM" id="SSF49503">
    <property type="entry name" value="Cupredoxins"/>
    <property type="match status" value="1"/>
</dbReference>
<keyword evidence="2" id="KW-0812">Transmembrane</keyword>
<feature type="region of interest" description="Disordered" evidence="1">
    <location>
        <begin position="278"/>
        <end position="363"/>
    </location>
</feature>
<keyword evidence="2" id="KW-1133">Transmembrane helix</keyword>
<reference evidence="4" key="1">
    <citation type="journal article" date="2019" name="Beilstein J. Org. Chem.">
        <title>Nanangenines: drimane sesquiterpenoids as the dominant metabolite cohort of a novel Australian fungus, Aspergillus nanangensis.</title>
        <authorList>
            <person name="Lacey H.J."/>
            <person name="Gilchrist C.L.M."/>
            <person name="Crombie A."/>
            <person name="Kalaitzis J.A."/>
            <person name="Vuong D."/>
            <person name="Rutledge P.J."/>
            <person name="Turner P."/>
            <person name="Pitt J.I."/>
            <person name="Lacey E."/>
            <person name="Chooi Y.H."/>
            <person name="Piggott A.M."/>
        </authorList>
    </citation>
    <scope>NUCLEOTIDE SEQUENCE</scope>
    <source>
        <strain evidence="4">MST-FP2251</strain>
    </source>
</reference>
<comment type="caution">
    <text evidence="4">The sequence shown here is derived from an EMBL/GenBank/DDBJ whole genome shotgun (WGS) entry which is preliminary data.</text>
</comment>
<evidence type="ECO:0008006" key="6">
    <source>
        <dbReference type="Google" id="ProtNLM"/>
    </source>
</evidence>
<dbReference type="PANTHER" id="PTHR34883">
    <property type="entry name" value="SERINE-RICH PROTEIN, PUTATIVE-RELATED-RELATED"/>
    <property type="match status" value="1"/>
</dbReference>
<feature type="chain" id="PRO_5041897049" description="Extracellular serine-rich protein" evidence="3">
    <location>
        <begin position="19"/>
        <end position="363"/>
    </location>
</feature>
<name>A0AAD4CUB5_ASPNN</name>
<sequence>MVLLVWWILLRLGTMVAAQSWSTTWTVYYATPSAPTTASSSPIMAASVTSSAPAATHTIKVGSKDDPHQYSPHNITAAVGDIVEFQFYPRNHSVVKADYGAPCVPAANNVFYSGSFNNFVEQNGQLMGPPPKWYLIVNDTQPTFFYCTAVDSCIGNGMVGVINPNASMTWETQYQKAKQYPYMLVPGQSMPAEGDLPSSTSSPPSSSNTSSPNTTSSGTHLSSGAIAGIAIGAAAFVAILIALFFTLGRNRVYKQWMSSQDATTDRTARWAFFHGEQPWRQKSDMGSSAQHTADQATLPASPDPTQRTFSPGPGPHGSYSQQGQGQGHWSWEASSSPGFVPPPQMQMRAPTELDASDSMRRGG</sequence>